<feature type="compositionally biased region" description="Polar residues" evidence="1">
    <location>
        <begin position="103"/>
        <end position="112"/>
    </location>
</feature>
<feature type="region of interest" description="Disordered" evidence="1">
    <location>
        <begin position="75"/>
        <end position="124"/>
    </location>
</feature>
<dbReference type="AlphaFoldDB" id="A0A9N7TND0"/>
<feature type="compositionally biased region" description="Basic and acidic residues" evidence="1">
    <location>
        <begin position="115"/>
        <end position="124"/>
    </location>
</feature>
<dbReference type="Proteomes" id="UP001153269">
    <property type="component" value="Unassembled WGS sequence"/>
</dbReference>
<evidence type="ECO:0000313" key="2">
    <source>
        <dbReference type="EMBL" id="CAB1416210.1"/>
    </source>
</evidence>
<sequence length="124" mass="13688">MSTGGRCSDPQSPHVGTPCLCHFLKLQCAAVRNYIFNLRVRQGTFYMDFLFADDSLMDEQTQQCRAVLHSPTPKHFFKSNHKPKTQESLCGGGPVPSEEPEAPQQQTGNLVTTAHLDKTSGDPP</sequence>
<gene>
    <name evidence="2" type="ORF">PLEPLA_LOCUS4001</name>
</gene>
<accession>A0A9N7TND0</accession>
<evidence type="ECO:0000313" key="3">
    <source>
        <dbReference type="Proteomes" id="UP001153269"/>
    </source>
</evidence>
<comment type="caution">
    <text evidence="2">The sequence shown here is derived from an EMBL/GenBank/DDBJ whole genome shotgun (WGS) entry which is preliminary data.</text>
</comment>
<dbReference type="EMBL" id="CADEAL010000197">
    <property type="protein sequence ID" value="CAB1416210.1"/>
    <property type="molecule type" value="Genomic_DNA"/>
</dbReference>
<reference evidence="2" key="1">
    <citation type="submission" date="2020-03" db="EMBL/GenBank/DDBJ databases">
        <authorList>
            <person name="Weist P."/>
        </authorList>
    </citation>
    <scope>NUCLEOTIDE SEQUENCE</scope>
</reference>
<proteinExistence type="predicted"/>
<evidence type="ECO:0000256" key="1">
    <source>
        <dbReference type="SAM" id="MobiDB-lite"/>
    </source>
</evidence>
<keyword evidence="3" id="KW-1185">Reference proteome</keyword>
<name>A0A9N7TND0_PLEPL</name>
<organism evidence="2 3">
    <name type="scientific">Pleuronectes platessa</name>
    <name type="common">European plaice</name>
    <dbReference type="NCBI Taxonomy" id="8262"/>
    <lineage>
        <taxon>Eukaryota</taxon>
        <taxon>Metazoa</taxon>
        <taxon>Chordata</taxon>
        <taxon>Craniata</taxon>
        <taxon>Vertebrata</taxon>
        <taxon>Euteleostomi</taxon>
        <taxon>Actinopterygii</taxon>
        <taxon>Neopterygii</taxon>
        <taxon>Teleostei</taxon>
        <taxon>Neoteleostei</taxon>
        <taxon>Acanthomorphata</taxon>
        <taxon>Carangaria</taxon>
        <taxon>Pleuronectiformes</taxon>
        <taxon>Pleuronectoidei</taxon>
        <taxon>Pleuronectidae</taxon>
        <taxon>Pleuronectes</taxon>
    </lineage>
</organism>
<protein>
    <submittedName>
        <fullName evidence="2">Uncharacterized protein</fullName>
    </submittedName>
</protein>